<evidence type="ECO:0000313" key="1">
    <source>
        <dbReference type="EMBL" id="CDI42893.1"/>
    </source>
</evidence>
<evidence type="ECO:0000313" key="2">
    <source>
        <dbReference type="Proteomes" id="UP000017243"/>
    </source>
</evidence>
<comment type="caution">
    <text evidence="1">The sequence shown here is derived from an EMBL/GenBank/DDBJ whole genome shotgun (WGS) entry which is preliminary data.</text>
</comment>
<accession>U4QEB1</accession>
<dbReference type="AlphaFoldDB" id="U4QEB1"/>
<proteinExistence type="predicted"/>
<dbReference type="EMBL" id="CBUH010000131">
    <property type="protein sequence ID" value="CDI42893.1"/>
    <property type="molecule type" value="Genomic_DNA"/>
</dbReference>
<reference evidence="1 2" key="1">
    <citation type="submission" date="2013-09" db="EMBL/GenBank/DDBJ databases">
        <title>Draft Genome Sequence of five Lactobacillus helveticus strains CIRM-BIA 101T, 103, 104, 951 and 953 isolated from milk product.</title>
        <authorList>
            <person name="Valence F."/>
            <person name="Chuat V."/>
            <person name="Ma L."/>
            <person name="Creno S."/>
            <person name="Falentin H."/>
            <person name="Lortal S."/>
            <person name="Bizet C."/>
            <person name="Clermont D."/>
            <person name="Loux V."/>
            <person name="Bouchier C."/>
            <person name="Cousin S."/>
        </authorList>
    </citation>
    <scope>NUCLEOTIDE SEQUENCE [LARGE SCALE GENOMIC DNA]</scope>
    <source>
        <strain evidence="1 2">CIRM-BIA 953</strain>
    </source>
</reference>
<sequence>MKQKMLNGKQLRKELCISTTLFYKMKQAGMPYHQFPASRAYYLLPEIEDWLRKAGYHQEKTWSK</sequence>
<dbReference type="Proteomes" id="UP000017243">
    <property type="component" value="Unassembled WGS sequence"/>
</dbReference>
<name>U4QEB1_LACHE</name>
<protein>
    <submittedName>
        <fullName evidence="1">Uncharacterized protein</fullName>
    </submittedName>
</protein>
<organism evidence="1 2">
    <name type="scientific">Lactobacillus helveticus CIRM-BIA 953</name>
    <dbReference type="NCBI Taxonomy" id="1226335"/>
    <lineage>
        <taxon>Bacteria</taxon>
        <taxon>Bacillati</taxon>
        <taxon>Bacillota</taxon>
        <taxon>Bacilli</taxon>
        <taxon>Lactobacillales</taxon>
        <taxon>Lactobacillaceae</taxon>
        <taxon>Lactobacillus</taxon>
    </lineage>
</organism>
<gene>
    <name evidence="1" type="ORF">LHCIRMBIA953_00901</name>
</gene>
<dbReference type="RefSeq" id="WP_023061685.1">
    <property type="nucleotide sequence ID" value="NZ_CBUH010000131.1"/>
</dbReference>